<dbReference type="Proteomes" id="UP000229708">
    <property type="component" value="Unassembled WGS sequence"/>
</dbReference>
<organism evidence="2 3">
    <name type="scientific">Candidatus Roizmanbacteria bacterium CG_4_10_14_3_um_filter_33_21</name>
    <dbReference type="NCBI Taxonomy" id="1974830"/>
    <lineage>
        <taxon>Bacteria</taxon>
        <taxon>Candidatus Roizmaniibacteriota</taxon>
    </lineage>
</organism>
<dbReference type="InterPro" id="IPR025161">
    <property type="entry name" value="IS402-like_dom"/>
</dbReference>
<dbReference type="PANTHER" id="PTHR30007:SF0">
    <property type="entry name" value="TRANSPOSASE"/>
    <property type="match status" value="1"/>
</dbReference>
<comment type="caution">
    <text evidence="2">The sequence shown here is derived from an EMBL/GenBank/DDBJ whole genome shotgun (WGS) entry which is preliminary data.</text>
</comment>
<protein>
    <recommendedName>
        <fullName evidence="1">Insertion element IS402-like domain-containing protein</fullName>
    </recommendedName>
</protein>
<sequence>MKRLYPSDLTDFEWEVVKDLIPPAKKGGGKRRADIRQILNACFYLTKTGCQWRMLPHEYPPWGTIYWYFAMWKKDGAFEKIHDKLVKIVRAQQGKKTISYRRNTR</sequence>
<feature type="domain" description="Insertion element IS402-like" evidence="1">
    <location>
        <begin position="9"/>
        <end position="82"/>
    </location>
</feature>
<reference evidence="3" key="1">
    <citation type="submission" date="2017-09" db="EMBL/GenBank/DDBJ databases">
        <title>Depth-based differentiation of microbial function through sediment-hosted aquifers and enrichment of novel symbionts in the deep terrestrial subsurface.</title>
        <authorList>
            <person name="Probst A.J."/>
            <person name="Ladd B."/>
            <person name="Jarett J.K."/>
            <person name="Geller-Mcgrath D.E."/>
            <person name="Sieber C.M.K."/>
            <person name="Emerson J.B."/>
            <person name="Anantharaman K."/>
            <person name="Thomas B.C."/>
            <person name="Malmstrom R."/>
            <person name="Stieglmeier M."/>
            <person name="Klingl A."/>
            <person name="Woyke T."/>
            <person name="Ryan C.M."/>
            <person name="Banfield J.F."/>
        </authorList>
    </citation>
    <scope>NUCLEOTIDE SEQUENCE [LARGE SCALE GENOMIC DNA]</scope>
</reference>
<dbReference type="AlphaFoldDB" id="A0A2M7M0H4"/>
<evidence type="ECO:0000259" key="1">
    <source>
        <dbReference type="Pfam" id="PF13340"/>
    </source>
</evidence>
<dbReference type="EMBL" id="PFJI01000069">
    <property type="protein sequence ID" value="PIX73821.1"/>
    <property type="molecule type" value="Genomic_DNA"/>
</dbReference>
<gene>
    <name evidence="2" type="ORF">COZ39_01685</name>
</gene>
<dbReference type="Pfam" id="PF13340">
    <property type="entry name" value="DUF4096"/>
    <property type="match status" value="1"/>
</dbReference>
<proteinExistence type="predicted"/>
<dbReference type="PANTHER" id="PTHR30007">
    <property type="entry name" value="PHP DOMAIN PROTEIN"/>
    <property type="match status" value="1"/>
</dbReference>
<accession>A0A2M7M0H4</accession>
<evidence type="ECO:0000313" key="3">
    <source>
        <dbReference type="Proteomes" id="UP000229708"/>
    </source>
</evidence>
<evidence type="ECO:0000313" key="2">
    <source>
        <dbReference type="EMBL" id="PIX73821.1"/>
    </source>
</evidence>
<name>A0A2M7M0H4_9BACT</name>